<keyword evidence="2 3" id="KW-0067">ATP-binding</keyword>
<dbReference type="PANTHER" id="PTHR10799">
    <property type="entry name" value="SNF2/RAD54 HELICASE FAMILY"/>
    <property type="match status" value="1"/>
</dbReference>
<dbReference type="GO" id="GO:0016787">
    <property type="term" value="F:hydrolase activity"/>
    <property type="evidence" value="ECO:0007669"/>
    <property type="project" value="UniProtKB-KW"/>
</dbReference>
<dbReference type="SMART" id="SM00487">
    <property type="entry name" value="DEXDc"/>
    <property type="match status" value="1"/>
</dbReference>
<keyword evidence="2 3" id="KW-0347">Helicase</keyword>
<dbReference type="GO" id="GO:0004386">
    <property type="term" value="F:helicase activity"/>
    <property type="evidence" value="ECO:0007669"/>
    <property type="project" value="UniProtKB-KW"/>
</dbReference>
<sequence>MPKSPVAFEALPYHLQSVLFNLAPCVMGQNKTALLKHLRALNVRLSSSRQLDHTCFSEVAKELIATGWLTQGQSDRHTLFGITPNLRNEVLLRLFKSEDRVALLKAHVQQLTPLDTWSSPSSKRLMEEVWLAIIADDADYLAQALEQLDDVVPIHESLEWHPIRQMLNDEAGQTLLARLSLPVRQLLLDDHLQLAAIACSPAEQSYRMALQSLQQHNDMELGLQVLLHALWRGDQATLEQMALETRSLMHVIISLFAKGALRDMLAVLREWMADLRKQTKKRKIDLPPTLNALYCLALIQENDPKQLPTLKQALQLGSKQGYGIAYQLLLSFLDLRQGSRPPQLHKLPPLAPGLDGLLLGLALYWLDEPLARQKAWRNALQEQAQQLCENGYRWLADEYEALISRQFGGSAPLPDGALPLVDLYQRQESWQLALNALSLIRSPANPVKSAEQQTRLAWLLSMNRYSGLTLEPREQKRNAKGQWSKGRPVALKRLLEDGDSLDFLCDQDREANRLIQVESSYYGGRQYSLPASLALQRLVGHPHLFWQDAPEVRVDVSLGEPGLQLKESKGQISLRLQPEGIGHGELLLVKETPTRLKIYPVSKELRQIAEIIGDGLNVPLSAKAQLVEAIGSIAPLLPIHSDIPELTAHVEEISADTRLYAHLLPLAEGLRLQLLVRPLAEGGWFRPGHGSERLLGERDGKTVQVARNLKHERQALQQILDACPALANADSDGQEWQLENPQDALQVLSELQAIDGQLLECVWPEGERMRIKGRSEIQHLKLGLKQQGDWFQLQGELTLDDGRVLQLRQLLELLKASPGRFITLGSNDWLAIGNSLRKRLDELSHLAERINDDGLRLSPLTTPLLAELAEEAGEFKASQDWQTHLQRLQSLRDYQPAVPSTLQAELRDYQQEGFAWLARLAQWGVGACLADDMGLGKTVQTLALLLLRAAQGPQLVVAPTSVTLNWQAESNRFAPTLNIRDYQHTRTLDGLGPRDLVIVSYGLLQQDADAFSKQPWVSVVLDEAQAIKNAQTKRSQAAMALQADFRLIATGTPLENHLGELWNLFRFINPSLLGSQDSFGQRFATPIEQGDASARRALKNLIQPFILRRLKSQVLDELPARTEITYKVPLSEAEAHQYEALRQQAVDNLSAPDEERSPLQVLTEITRLRRFCCHPSLVIPGSPLSSSKLQAFAEIVEELLDNRHKALVFSQFVDHLDIVRAWLDKRGIHYQYLDGATPAKERQKRVNAFQAGEGEIFLISLKAGGSGLNLTAADYVIHLDPWWNPAVEDQASDRAHRMGQKRPVTIYRLVTENTIEEQIVSLHARKRDLASSLLEGGEMSGKLDADALLALLKGQ</sequence>
<dbReference type="InterPro" id="IPR049730">
    <property type="entry name" value="SNF2/RAD54-like_C"/>
</dbReference>
<dbReference type="SMART" id="SM00490">
    <property type="entry name" value="HELICc"/>
    <property type="match status" value="1"/>
</dbReference>
<dbReference type="PROSITE" id="PS51192">
    <property type="entry name" value="HELICASE_ATP_BIND_1"/>
    <property type="match status" value="1"/>
</dbReference>
<dbReference type="GO" id="GO:0005524">
    <property type="term" value="F:ATP binding"/>
    <property type="evidence" value="ECO:0007669"/>
    <property type="project" value="InterPro"/>
</dbReference>
<proteinExistence type="predicted"/>
<gene>
    <name evidence="3" type="ORF">SAMN05216576_113143</name>
</gene>
<dbReference type="Proteomes" id="UP000199467">
    <property type="component" value="Unassembled WGS sequence"/>
</dbReference>
<dbReference type="CDD" id="cd18012">
    <property type="entry name" value="DEXQc_arch_SWI2_SNF2"/>
    <property type="match status" value="1"/>
</dbReference>
<organism evidence="3 4">
    <name type="scientific">Ectopseudomonas chengduensis</name>
    <dbReference type="NCBI Taxonomy" id="489632"/>
    <lineage>
        <taxon>Bacteria</taxon>
        <taxon>Pseudomonadati</taxon>
        <taxon>Pseudomonadota</taxon>
        <taxon>Gammaproteobacteria</taxon>
        <taxon>Pseudomonadales</taxon>
        <taxon>Pseudomonadaceae</taxon>
        <taxon>Ectopseudomonas</taxon>
    </lineage>
</organism>
<dbReference type="Gene3D" id="3.40.50.300">
    <property type="entry name" value="P-loop containing nucleotide triphosphate hydrolases"/>
    <property type="match status" value="1"/>
</dbReference>
<dbReference type="PROSITE" id="PS51194">
    <property type="entry name" value="HELICASE_CTER"/>
    <property type="match status" value="1"/>
</dbReference>
<reference evidence="4" key="1">
    <citation type="submission" date="2016-10" db="EMBL/GenBank/DDBJ databases">
        <authorList>
            <person name="Varghese N."/>
            <person name="Submissions S."/>
        </authorList>
    </citation>
    <scope>NUCLEOTIDE SEQUENCE [LARGE SCALE GENOMIC DNA]</scope>
    <source>
        <strain evidence="4">DSM 26382</strain>
    </source>
</reference>
<dbReference type="Pfam" id="PF00271">
    <property type="entry name" value="Helicase_C"/>
    <property type="match status" value="1"/>
</dbReference>
<dbReference type="Gene3D" id="3.40.50.10810">
    <property type="entry name" value="Tandem AAA-ATPase domain"/>
    <property type="match status" value="1"/>
</dbReference>
<dbReference type="InterPro" id="IPR000330">
    <property type="entry name" value="SNF2_N"/>
</dbReference>
<keyword evidence="2 3" id="KW-0547">Nucleotide-binding</keyword>
<evidence type="ECO:0000313" key="4">
    <source>
        <dbReference type="Proteomes" id="UP000199467"/>
    </source>
</evidence>
<dbReference type="InterPro" id="IPR038718">
    <property type="entry name" value="SNF2-like_sf"/>
</dbReference>
<keyword evidence="4" id="KW-1185">Reference proteome</keyword>
<evidence type="ECO:0000313" key="3">
    <source>
        <dbReference type="EMBL" id="SDD26579.1"/>
    </source>
</evidence>
<dbReference type="Pfam" id="PF00176">
    <property type="entry name" value="SNF2-rel_dom"/>
    <property type="match status" value="1"/>
</dbReference>
<dbReference type="InterPro" id="IPR027417">
    <property type="entry name" value="P-loop_NTPase"/>
</dbReference>
<dbReference type="SUPFAM" id="SSF52540">
    <property type="entry name" value="P-loop containing nucleoside triphosphate hydrolases"/>
    <property type="match status" value="2"/>
</dbReference>
<keyword evidence="1" id="KW-0378">Hydrolase</keyword>
<name>A0A1G6TC26_9GAMM</name>
<protein>
    <submittedName>
        <fullName evidence="3">Superfamily II DNA or RNA helicase, SNF2 family</fullName>
    </submittedName>
</protein>
<accession>A0A1G6TC26</accession>
<evidence type="ECO:0000256" key="1">
    <source>
        <dbReference type="ARBA" id="ARBA00022801"/>
    </source>
</evidence>
<dbReference type="EMBL" id="FMZQ01000013">
    <property type="protein sequence ID" value="SDD26579.1"/>
    <property type="molecule type" value="Genomic_DNA"/>
</dbReference>
<dbReference type="InterPro" id="IPR014001">
    <property type="entry name" value="Helicase_ATP-bd"/>
</dbReference>
<dbReference type="InterPro" id="IPR001650">
    <property type="entry name" value="Helicase_C-like"/>
</dbReference>
<dbReference type="CDD" id="cd18793">
    <property type="entry name" value="SF2_C_SNF"/>
    <property type="match status" value="1"/>
</dbReference>
<evidence type="ECO:0000256" key="2">
    <source>
        <dbReference type="ARBA" id="ARBA00022806"/>
    </source>
</evidence>